<reference evidence="1 2" key="1">
    <citation type="submission" date="2022-04" db="EMBL/GenBank/DDBJ databases">
        <title>Halobacillus sp. isolated from saltern.</title>
        <authorList>
            <person name="Won M."/>
            <person name="Lee C.-M."/>
            <person name="Woen H.-Y."/>
            <person name="Kwon S.-W."/>
        </authorList>
    </citation>
    <scope>NUCLEOTIDE SEQUENCE [LARGE SCALE GENOMIC DNA]</scope>
    <source>
        <strain evidence="1 2">SSBR10-3</strain>
    </source>
</reference>
<organism evidence="1 2">
    <name type="scientific">Halobacillus salinarum</name>
    <dbReference type="NCBI Taxonomy" id="2932257"/>
    <lineage>
        <taxon>Bacteria</taxon>
        <taxon>Bacillati</taxon>
        <taxon>Bacillota</taxon>
        <taxon>Bacilli</taxon>
        <taxon>Bacillales</taxon>
        <taxon>Bacillaceae</taxon>
        <taxon>Halobacillus</taxon>
    </lineage>
</organism>
<gene>
    <name evidence="1" type="ORF">MUN89_04875</name>
</gene>
<keyword evidence="2" id="KW-1185">Reference proteome</keyword>
<dbReference type="Proteomes" id="UP000831787">
    <property type="component" value="Chromosome"/>
</dbReference>
<dbReference type="RefSeq" id="WP_244711888.1">
    <property type="nucleotide sequence ID" value="NZ_CP095073.1"/>
</dbReference>
<evidence type="ECO:0000313" key="2">
    <source>
        <dbReference type="Proteomes" id="UP000831787"/>
    </source>
</evidence>
<sequence length="68" mass="7833">MQIRRMNAFEPFTEISSHCYPGMKLTSKEAKKRYTEHRQTMDKEPNVAHFGIYDENKLAGGASITPSR</sequence>
<accession>A0ABY4ELK5</accession>
<proteinExistence type="predicted"/>
<dbReference type="EMBL" id="CP095073">
    <property type="protein sequence ID" value="UOQ45285.1"/>
    <property type="molecule type" value="Genomic_DNA"/>
</dbReference>
<protein>
    <submittedName>
        <fullName evidence="1">Uncharacterized protein</fullName>
    </submittedName>
</protein>
<name>A0ABY4ELK5_9BACI</name>
<evidence type="ECO:0000313" key="1">
    <source>
        <dbReference type="EMBL" id="UOQ45285.1"/>
    </source>
</evidence>